<dbReference type="GO" id="GO:0070681">
    <property type="term" value="P:glutaminyl-tRNAGln biosynthesis via transamidation"/>
    <property type="evidence" value="ECO:0007669"/>
    <property type="project" value="TreeGrafter"/>
</dbReference>
<dbReference type="GO" id="GO:0006450">
    <property type="term" value="P:regulation of translational fidelity"/>
    <property type="evidence" value="ECO:0007669"/>
    <property type="project" value="InterPro"/>
</dbReference>
<comment type="catalytic activity">
    <reaction evidence="4 6">
        <text>L-aspartyl-tRNA(Asn) + L-glutamine + ATP + H2O = L-asparaginyl-tRNA(Asn) + L-glutamate + ADP + phosphate + 2 H(+)</text>
        <dbReference type="Rhea" id="RHEA:14513"/>
        <dbReference type="Rhea" id="RHEA-COMP:9674"/>
        <dbReference type="Rhea" id="RHEA-COMP:9677"/>
        <dbReference type="ChEBI" id="CHEBI:15377"/>
        <dbReference type="ChEBI" id="CHEBI:15378"/>
        <dbReference type="ChEBI" id="CHEBI:29985"/>
        <dbReference type="ChEBI" id="CHEBI:30616"/>
        <dbReference type="ChEBI" id="CHEBI:43474"/>
        <dbReference type="ChEBI" id="CHEBI:58359"/>
        <dbReference type="ChEBI" id="CHEBI:78515"/>
        <dbReference type="ChEBI" id="CHEBI:78516"/>
        <dbReference type="ChEBI" id="CHEBI:456216"/>
    </reaction>
</comment>
<keyword evidence="6" id="KW-0648">Protein biosynthesis</keyword>
<dbReference type="InterPro" id="IPR003837">
    <property type="entry name" value="GatC"/>
</dbReference>
<sequence>MYKSSMHKGKEVERMAEQLDRQQVEHVADLAKLAFTDAELDKFTPKIEEIIDLFKELEEVDTTGVEPMSTPTTEVNVMREDVAVKSSDQERQALLDNAPETANGLIKVPAIIDESEDGEE</sequence>
<name>A0A1D7ZVU5_LIMFE</name>
<dbReference type="InterPro" id="IPR036113">
    <property type="entry name" value="Asp/Glu-ADT_sf_sub_c"/>
</dbReference>
<dbReference type="PANTHER" id="PTHR15004">
    <property type="entry name" value="GLUTAMYL-TRNA(GLN) AMIDOTRANSFERASE SUBUNIT C, MITOCHONDRIAL"/>
    <property type="match status" value="1"/>
</dbReference>
<dbReference type="GO" id="GO:0016740">
    <property type="term" value="F:transferase activity"/>
    <property type="evidence" value="ECO:0007669"/>
    <property type="project" value="UniProtKB-KW"/>
</dbReference>
<protein>
    <recommendedName>
        <fullName evidence="6">Aspartyl/glutamyl-tRNA(Asn/Gln) amidotransferase subunit C</fullName>
        <shortName evidence="6">Asp/Glu-ADT subunit C</shortName>
        <ecNumber evidence="6">6.3.5.-</ecNumber>
    </recommendedName>
</protein>
<comment type="similarity">
    <text evidence="1 6">Belongs to the GatC family.</text>
</comment>
<keyword evidence="6" id="KW-0067">ATP-binding</keyword>
<accession>A0A1D7ZVU5</accession>
<gene>
    <name evidence="6 7" type="primary">gatC</name>
    <name evidence="7" type="ORF">LACFE_CDS0489</name>
</gene>
<evidence type="ECO:0000256" key="4">
    <source>
        <dbReference type="ARBA" id="ARBA00047380"/>
    </source>
</evidence>
<comment type="catalytic activity">
    <reaction evidence="5 6">
        <text>L-glutamyl-tRNA(Gln) + L-glutamine + ATP + H2O = L-glutaminyl-tRNA(Gln) + L-glutamate + ADP + phosphate + H(+)</text>
        <dbReference type="Rhea" id="RHEA:17521"/>
        <dbReference type="Rhea" id="RHEA-COMP:9681"/>
        <dbReference type="Rhea" id="RHEA-COMP:9684"/>
        <dbReference type="ChEBI" id="CHEBI:15377"/>
        <dbReference type="ChEBI" id="CHEBI:15378"/>
        <dbReference type="ChEBI" id="CHEBI:29985"/>
        <dbReference type="ChEBI" id="CHEBI:30616"/>
        <dbReference type="ChEBI" id="CHEBI:43474"/>
        <dbReference type="ChEBI" id="CHEBI:58359"/>
        <dbReference type="ChEBI" id="CHEBI:78520"/>
        <dbReference type="ChEBI" id="CHEBI:78521"/>
        <dbReference type="ChEBI" id="CHEBI:456216"/>
    </reaction>
</comment>
<dbReference type="Pfam" id="PF02686">
    <property type="entry name" value="GatC"/>
    <property type="match status" value="1"/>
</dbReference>
<dbReference type="AlphaFoldDB" id="A0A1D7ZVU5"/>
<dbReference type="GO" id="GO:0050567">
    <property type="term" value="F:glutaminyl-tRNA synthase (glutamine-hydrolyzing) activity"/>
    <property type="evidence" value="ECO:0007669"/>
    <property type="project" value="UniProtKB-UniRule"/>
</dbReference>
<organism evidence="7 8">
    <name type="scientific">Limosilactobacillus fermentum</name>
    <name type="common">Lactobacillus fermentum</name>
    <dbReference type="NCBI Taxonomy" id="1613"/>
    <lineage>
        <taxon>Bacteria</taxon>
        <taxon>Bacillati</taxon>
        <taxon>Bacillota</taxon>
        <taxon>Bacilli</taxon>
        <taxon>Lactobacillales</taxon>
        <taxon>Lactobacillaceae</taxon>
        <taxon>Limosilactobacillus</taxon>
    </lineage>
</organism>
<dbReference type="GO" id="GO:0006412">
    <property type="term" value="P:translation"/>
    <property type="evidence" value="ECO:0007669"/>
    <property type="project" value="UniProtKB-UniRule"/>
</dbReference>
<evidence type="ECO:0000313" key="8">
    <source>
        <dbReference type="Proteomes" id="UP000094714"/>
    </source>
</evidence>
<dbReference type="GO" id="GO:0005524">
    <property type="term" value="F:ATP binding"/>
    <property type="evidence" value="ECO:0007669"/>
    <property type="project" value="UniProtKB-KW"/>
</dbReference>
<evidence type="ECO:0000256" key="6">
    <source>
        <dbReference type="HAMAP-Rule" id="MF_00122"/>
    </source>
</evidence>
<dbReference type="EMBL" id="CP017151">
    <property type="protein sequence ID" value="AOR73958.1"/>
    <property type="molecule type" value="Genomic_DNA"/>
</dbReference>
<keyword evidence="6" id="KW-0547">Nucleotide-binding</keyword>
<comment type="function">
    <text evidence="3 6">Allows the formation of correctly charged Asn-tRNA(Asn) or Gln-tRNA(Gln) through the transamidation of misacylated Asp-tRNA(Asn) or Glu-tRNA(Gln) in organisms which lack either or both of asparaginyl-tRNA or glutaminyl-tRNA synthetases. The reaction takes place in the presence of glutamine and ATP through an activated phospho-Asp-tRNA(Asn) or phospho-Glu-tRNA(Gln).</text>
</comment>
<dbReference type="GO" id="GO:0050566">
    <property type="term" value="F:asparaginyl-tRNA synthase (glutamine-hydrolyzing) activity"/>
    <property type="evidence" value="ECO:0007669"/>
    <property type="project" value="RHEA"/>
</dbReference>
<proteinExistence type="inferred from homology"/>
<dbReference type="PANTHER" id="PTHR15004:SF0">
    <property type="entry name" value="GLUTAMYL-TRNA(GLN) AMIDOTRANSFERASE SUBUNIT C, MITOCHONDRIAL"/>
    <property type="match status" value="1"/>
</dbReference>
<evidence type="ECO:0000256" key="1">
    <source>
        <dbReference type="ARBA" id="ARBA00010757"/>
    </source>
</evidence>
<evidence type="ECO:0000256" key="3">
    <source>
        <dbReference type="ARBA" id="ARBA00024799"/>
    </source>
</evidence>
<dbReference type="NCBIfam" id="TIGR00135">
    <property type="entry name" value="gatC"/>
    <property type="match status" value="1"/>
</dbReference>
<dbReference type="Gene3D" id="1.10.20.60">
    <property type="entry name" value="Glu-tRNAGln amidotransferase C subunit, N-terminal domain"/>
    <property type="match status" value="1"/>
</dbReference>
<dbReference type="Proteomes" id="UP000094714">
    <property type="component" value="Chromosome"/>
</dbReference>
<comment type="subunit">
    <text evidence="2 6">Heterotrimer of A, B and C subunits.</text>
</comment>
<dbReference type="SUPFAM" id="SSF141000">
    <property type="entry name" value="Glu-tRNAGln amidotransferase C subunit"/>
    <property type="match status" value="1"/>
</dbReference>
<keyword evidence="7" id="KW-0808">Transferase</keyword>
<evidence type="ECO:0000256" key="2">
    <source>
        <dbReference type="ARBA" id="ARBA00011123"/>
    </source>
</evidence>
<reference evidence="7 8" key="1">
    <citation type="submission" date="2016-09" db="EMBL/GenBank/DDBJ databases">
        <title>Genome Sequence of the Lactobacillus fermentum strain NCC2970 (CNCM I-5068).</title>
        <authorList>
            <person name="Barretto C."/>
            <person name="Ngom-Bru C."/>
            <person name="Genevaz A."/>
            <person name="Fournier C."/>
            <person name="Moine D."/>
            <person name="Kassam M."/>
            <person name="Iltis A."/>
            <person name="Sagory-Zalkind P."/>
            <person name="Faucherand G."/>
            <person name="Descombes P."/>
            <person name="Duboux S."/>
        </authorList>
    </citation>
    <scope>NUCLEOTIDE SEQUENCE [LARGE SCALE GENOMIC DNA]</scope>
    <source>
        <strain evidence="7 8">NCC2970</strain>
    </source>
</reference>
<dbReference type="PATRIC" id="fig|1613.112.peg.516"/>
<dbReference type="EC" id="6.3.5.-" evidence="6"/>
<evidence type="ECO:0000313" key="7">
    <source>
        <dbReference type="EMBL" id="AOR73958.1"/>
    </source>
</evidence>
<dbReference type="HAMAP" id="MF_00122">
    <property type="entry name" value="GatC"/>
    <property type="match status" value="1"/>
</dbReference>
<evidence type="ECO:0000256" key="5">
    <source>
        <dbReference type="ARBA" id="ARBA00047913"/>
    </source>
</evidence>
<keyword evidence="6 7" id="KW-0436">Ligase</keyword>